<evidence type="ECO:0000313" key="7">
    <source>
        <dbReference type="EMBL" id="SDH91869.1"/>
    </source>
</evidence>
<keyword evidence="1 5" id="KW-0820">tRNA-binding</keyword>
<dbReference type="InterPro" id="IPR008532">
    <property type="entry name" value="NFACT_RNA-bd"/>
</dbReference>
<dbReference type="GO" id="GO:0019843">
    <property type="term" value="F:rRNA binding"/>
    <property type="evidence" value="ECO:0007669"/>
    <property type="project" value="UniProtKB-UniRule"/>
</dbReference>
<keyword evidence="8" id="KW-1185">Reference proteome</keyword>
<dbReference type="GO" id="GO:0072344">
    <property type="term" value="P:rescue of stalled ribosome"/>
    <property type="evidence" value="ECO:0007669"/>
    <property type="project" value="UniProtKB-UniRule"/>
</dbReference>
<evidence type="ECO:0000256" key="2">
    <source>
        <dbReference type="ARBA" id="ARBA00022730"/>
    </source>
</evidence>
<evidence type="ECO:0000313" key="8">
    <source>
        <dbReference type="Proteomes" id="UP000199017"/>
    </source>
</evidence>
<dbReference type="Gene3D" id="3.40.970.40">
    <property type="entry name" value="fibrinogen binding protein from staphylococcus aureus domain like"/>
    <property type="match status" value="1"/>
</dbReference>
<dbReference type="OrthoDB" id="9766163at2"/>
<comment type="function">
    <text evidence="5">Key component of the ribosome quality control system (RQC), a ribosome-associated complex that mediates the extraction of incompletely synthesized nascent chains from stalled ribosomes and their subsequent degradation. RqcH recruits Ala-charged tRNA, and with RqcP directs the elongation of stalled nascent chains on 50S ribosomal subunits, leading to non-templated C-terminal alanine extensions (Ala tail). The Ala tail promotes nascent chain degradation. May add between 1 and at least 8 Ala residues. Binds to stalled 50S ribosomal subunits.</text>
</comment>
<dbReference type="FunFam" id="2.30.310.10:FF:000004">
    <property type="entry name" value="Fibronectin-binding protein A"/>
    <property type="match status" value="1"/>
</dbReference>
<proteinExistence type="inferred from homology"/>
<dbReference type="Proteomes" id="UP000199017">
    <property type="component" value="Unassembled WGS sequence"/>
</dbReference>
<dbReference type="HAMAP" id="MF_00844_B">
    <property type="entry name" value="RqcH_B"/>
    <property type="match status" value="1"/>
</dbReference>
<reference evidence="7 8" key="1">
    <citation type="submission" date="2016-10" db="EMBL/GenBank/DDBJ databases">
        <authorList>
            <person name="de Groot N.N."/>
        </authorList>
    </citation>
    <scope>NUCLEOTIDE SEQUENCE [LARGE SCALE GENOMIC DNA]</scope>
    <source>
        <strain evidence="8">P4B,CCM 7963,CECT 7998,DSM 25260,IBRC-M 10614,KCTC 13821</strain>
    </source>
</reference>
<dbReference type="GO" id="GO:0043023">
    <property type="term" value="F:ribosomal large subunit binding"/>
    <property type="evidence" value="ECO:0007669"/>
    <property type="project" value="UniProtKB-UniRule"/>
</dbReference>
<evidence type="ECO:0000256" key="5">
    <source>
        <dbReference type="HAMAP-Rule" id="MF_00844"/>
    </source>
</evidence>
<protein>
    <recommendedName>
        <fullName evidence="5">Rqc2 homolog RqcH</fullName>
        <shortName evidence="5">RqcH</shortName>
    </recommendedName>
</protein>
<keyword evidence="4 5" id="KW-0648">Protein biosynthesis</keyword>
<evidence type="ECO:0000256" key="4">
    <source>
        <dbReference type="ARBA" id="ARBA00022917"/>
    </source>
</evidence>
<dbReference type="AlphaFoldDB" id="A0A1G8GBX2"/>
<dbReference type="PANTHER" id="PTHR15239:SF6">
    <property type="entry name" value="RIBOSOME QUALITY CONTROL COMPLEX SUBUNIT NEMF"/>
    <property type="match status" value="1"/>
</dbReference>
<name>A0A1G8GBX2_9BACI</name>
<sequence length="572" mass="65233">MSFDGIMTRAVIHECEQHLLNGRITKIKQPYKTDLLLTIRANRKNKQLLISANPSFSRMHLTNASFENPPEPPMFCMLLRKHIEGGFIREIKQNEMERIVTFVIEGKNEIGDVSIKHLIIEIMGKHSNIMLVEEESNQILDSMKHLPPSVNRHRTILPGREYIGPPKQHKADPLAADENEVLRKLDSNQGKIDHQLVQAFTGLSPQTAKEIVHRAGLGSTEKIAASFTDVMKNVKEHHYYPQIKSTDGKEYYSVIELTHLKGSTKVFDSVSELLDRFHSGKAERDRVKQQAHDLERLLRNEWQKNKKKIKKLEKTVQQAEKAHDAQKYGELLTANLHLIKGGEKEIEVIDYYDENGGTLIIPLNPEKTPSENAQSFFRKYNKAKTSLEMGKKQIKQTKEEMVYLEQLIQQLESAAPSDIDEIREELSEQGYVKKRAKKGKKKHKPAKPVLEKYVSNDGTEILVGKNNKQNEYLTSRVAHKEDTWLHTKEIPGSHVVIRSNSLSEQTLLEAANIAAYYSKAKDSASVPVDYTKIKHVRKPNGAKPGFVTYEQQSTVFVTPDEDLILKLRDSSS</sequence>
<comment type="similarity">
    <text evidence="5">Belongs to the NEMF family.</text>
</comment>
<evidence type="ECO:0000256" key="3">
    <source>
        <dbReference type="ARBA" id="ARBA00022884"/>
    </source>
</evidence>
<dbReference type="Gene3D" id="2.30.310.10">
    <property type="entry name" value="ibrinogen binding protein from staphylococcus aureus domain"/>
    <property type="match status" value="1"/>
</dbReference>
<keyword evidence="3 5" id="KW-0694">RNA-binding</keyword>
<accession>A0A1G8GBX2</accession>
<dbReference type="GO" id="GO:1990112">
    <property type="term" value="C:RQC complex"/>
    <property type="evidence" value="ECO:0007669"/>
    <property type="project" value="TreeGrafter"/>
</dbReference>
<dbReference type="Pfam" id="PF05670">
    <property type="entry name" value="NFACT-R_1"/>
    <property type="match status" value="1"/>
</dbReference>
<comment type="subunit">
    <text evidence="5">Associates with stalled 50S ribosomal subunits. Binds to RqcP.</text>
</comment>
<keyword evidence="2 5" id="KW-0699">rRNA-binding</keyword>
<feature type="coiled-coil region" evidence="5">
    <location>
        <begin position="380"/>
        <end position="414"/>
    </location>
</feature>
<dbReference type="Gene3D" id="1.10.8.50">
    <property type="match status" value="1"/>
</dbReference>
<keyword evidence="5" id="KW-0175">Coiled coil</keyword>
<organism evidence="7 8">
    <name type="scientific">Alteribacillus bidgolensis</name>
    <dbReference type="NCBI Taxonomy" id="930129"/>
    <lineage>
        <taxon>Bacteria</taxon>
        <taxon>Bacillati</taxon>
        <taxon>Bacillota</taxon>
        <taxon>Bacilli</taxon>
        <taxon>Bacillales</taxon>
        <taxon>Bacillaceae</taxon>
        <taxon>Alteribacillus</taxon>
    </lineage>
</organism>
<evidence type="ECO:0000256" key="1">
    <source>
        <dbReference type="ARBA" id="ARBA00022555"/>
    </source>
</evidence>
<dbReference type="EMBL" id="FNDU01000003">
    <property type="protein sequence ID" value="SDH91869.1"/>
    <property type="molecule type" value="Genomic_DNA"/>
</dbReference>
<dbReference type="Pfam" id="PF05833">
    <property type="entry name" value="NFACT_N"/>
    <property type="match status" value="1"/>
</dbReference>
<evidence type="ECO:0000259" key="6">
    <source>
        <dbReference type="Pfam" id="PF05670"/>
    </source>
</evidence>
<feature type="domain" description="NFACT RNA-binding" evidence="6">
    <location>
        <begin position="453"/>
        <end position="541"/>
    </location>
</feature>
<dbReference type="PANTHER" id="PTHR15239">
    <property type="entry name" value="NUCLEAR EXPORT MEDIATOR FACTOR NEMF"/>
    <property type="match status" value="1"/>
</dbReference>
<dbReference type="STRING" id="930129.SAMN05216352_103323"/>
<dbReference type="InterPro" id="IPR051608">
    <property type="entry name" value="RQC_Subunit_NEMF"/>
</dbReference>
<dbReference type="GO" id="GO:0000049">
    <property type="term" value="F:tRNA binding"/>
    <property type="evidence" value="ECO:0007669"/>
    <property type="project" value="UniProtKB-UniRule"/>
</dbReference>
<dbReference type="RefSeq" id="WP_091582932.1">
    <property type="nucleotide sequence ID" value="NZ_FNDU01000003.1"/>
</dbReference>
<dbReference type="InterPro" id="IPR043682">
    <property type="entry name" value="RqcH_bacterial"/>
</dbReference>
<gene>
    <name evidence="5" type="primary">rqcH</name>
    <name evidence="7" type="ORF">SAMN05216352_103323</name>
</gene>